<reference evidence="3" key="1">
    <citation type="submission" date="2023-02" db="EMBL/GenBank/DDBJ databases">
        <title>Nocardiopsis ansamitocini NBRC 112285.</title>
        <authorList>
            <person name="Ichikawa N."/>
            <person name="Sato H."/>
            <person name="Tonouchi N."/>
        </authorList>
    </citation>
    <scope>NUCLEOTIDE SEQUENCE</scope>
    <source>
        <strain evidence="3">NBRC 112285</strain>
    </source>
</reference>
<accession>A0A9W6P721</accession>
<evidence type="ECO:0000256" key="1">
    <source>
        <dbReference type="ARBA" id="ARBA00005254"/>
    </source>
</evidence>
<dbReference type="InterPro" id="IPR029069">
    <property type="entry name" value="HotDog_dom_sf"/>
</dbReference>
<sequence>MGVAVVRYFECFRVGDVHRLGAWAVTEQQIVEFATVFDPQPRHVDVDGGVVASGWHVAGIFMRLYVDALLSATAAEVSPGVEEMQWLAPVRPGAVLCGRVRVLGVQPSMSRPDCGVVHQCGELVDENSVPVLRVVFYGLIKRSPAL</sequence>
<gene>
    <name evidence="3" type="ORF">Nans01_25670</name>
</gene>
<comment type="similarity">
    <text evidence="1">Belongs to the enoyl-CoA hydratase/isomerase family.</text>
</comment>
<name>A0A9W6P721_9ACTN</name>
<dbReference type="InterPro" id="IPR002539">
    <property type="entry name" value="MaoC-like_dom"/>
</dbReference>
<dbReference type="Pfam" id="PF01575">
    <property type="entry name" value="MaoC_dehydratas"/>
    <property type="match status" value="1"/>
</dbReference>
<organism evidence="3 4">
    <name type="scientific">Nocardiopsis ansamitocini</name>
    <dbReference type="NCBI Taxonomy" id="1670832"/>
    <lineage>
        <taxon>Bacteria</taxon>
        <taxon>Bacillati</taxon>
        <taxon>Actinomycetota</taxon>
        <taxon>Actinomycetes</taxon>
        <taxon>Streptosporangiales</taxon>
        <taxon>Nocardiopsidaceae</taxon>
        <taxon>Nocardiopsis</taxon>
    </lineage>
</organism>
<proteinExistence type="inferred from homology"/>
<dbReference type="Proteomes" id="UP001165092">
    <property type="component" value="Unassembled WGS sequence"/>
</dbReference>
<feature type="domain" description="MaoC-like" evidence="2">
    <location>
        <begin position="24"/>
        <end position="107"/>
    </location>
</feature>
<dbReference type="AlphaFoldDB" id="A0A9W6P721"/>
<protein>
    <recommendedName>
        <fullName evidence="2">MaoC-like domain-containing protein</fullName>
    </recommendedName>
</protein>
<dbReference type="Gene3D" id="3.10.129.10">
    <property type="entry name" value="Hotdog Thioesterase"/>
    <property type="match status" value="1"/>
</dbReference>
<evidence type="ECO:0000313" key="3">
    <source>
        <dbReference type="EMBL" id="GLU48216.1"/>
    </source>
</evidence>
<keyword evidence="4" id="KW-1185">Reference proteome</keyword>
<comment type="caution">
    <text evidence="3">The sequence shown here is derived from an EMBL/GenBank/DDBJ whole genome shotgun (WGS) entry which is preliminary data.</text>
</comment>
<dbReference type="SUPFAM" id="SSF54637">
    <property type="entry name" value="Thioesterase/thiol ester dehydrase-isomerase"/>
    <property type="match status" value="1"/>
</dbReference>
<dbReference type="EMBL" id="BSQG01000004">
    <property type="protein sequence ID" value="GLU48216.1"/>
    <property type="molecule type" value="Genomic_DNA"/>
</dbReference>
<evidence type="ECO:0000313" key="4">
    <source>
        <dbReference type="Proteomes" id="UP001165092"/>
    </source>
</evidence>
<evidence type="ECO:0000259" key="2">
    <source>
        <dbReference type="Pfam" id="PF01575"/>
    </source>
</evidence>